<dbReference type="RefSeq" id="WP_114712386.1">
    <property type="nucleotide sequence ID" value="NZ_KZ857258.1"/>
</dbReference>
<dbReference type="Proteomes" id="UP000254939">
    <property type="component" value="Unassembled WGS sequence"/>
</dbReference>
<gene>
    <name evidence="1" type="ORF">B5K06_08145</name>
</gene>
<proteinExistence type="predicted"/>
<name>A0A370KTG6_9HYPH</name>
<evidence type="ECO:0000313" key="1">
    <source>
        <dbReference type="EMBL" id="RDJ13928.1"/>
    </source>
</evidence>
<sequence length="238" mass="27175">MSFLDDIIEAHGGFDRRKAFERIEAGAVTTGGLFPLKGLPTDKTRRRMKVWLHEFRASVSPFGASDQETDFTLDRVAVQKLDGTIITESRDLPAMFAGHGLNTAWGPLHRAYFNGYAMWLYLNSPFLLAAKGVEVCEMDPWVERDEEWRVLRATFPGTMITHSRQQDFYFDHAHDLRRHDYRVDIAGSFPAAQLIGGYVDVQGIRVPTRRRAYVRGPDSRPVEELLMVAIDLDDVRFL</sequence>
<reference evidence="1 2" key="1">
    <citation type="submission" date="2017-03" db="EMBL/GenBank/DDBJ databases">
        <title>Genome analysis of Rhizobial strains effectives or ineffectives for nitrogen fixation isolated from bean seeds.</title>
        <authorList>
            <person name="Peralta H."/>
            <person name="Aguilar-Vera A."/>
            <person name="Mora Y."/>
            <person name="Vargas-Lagunas C."/>
            <person name="Girard L."/>
            <person name="Mora J."/>
        </authorList>
    </citation>
    <scope>NUCLEOTIDE SEQUENCE [LARGE SCALE GENOMIC DNA]</scope>
    <source>
        <strain evidence="1 2">CCGM3</strain>
    </source>
</reference>
<protein>
    <submittedName>
        <fullName evidence="1">Uncharacterized protein</fullName>
    </submittedName>
</protein>
<dbReference type="AlphaFoldDB" id="A0A370KTG6"/>
<organism evidence="1 2">
    <name type="scientific">Rhizobium grahamii</name>
    <dbReference type="NCBI Taxonomy" id="1120045"/>
    <lineage>
        <taxon>Bacteria</taxon>
        <taxon>Pseudomonadati</taxon>
        <taxon>Pseudomonadota</taxon>
        <taxon>Alphaproteobacteria</taxon>
        <taxon>Hyphomicrobiales</taxon>
        <taxon>Rhizobiaceae</taxon>
        <taxon>Rhizobium/Agrobacterium group</taxon>
        <taxon>Rhizobium</taxon>
    </lineage>
</organism>
<evidence type="ECO:0000313" key="2">
    <source>
        <dbReference type="Proteomes" id="UP000254939"/>
    </source>
</evidence>
<dbReference type="EMBL" id="NAAC01000007">
    <property type="protein sequence ID" value="RDJ13928.1"/>
    <property type="molecule type" value="Genomic_DNA"/>
</dbReference>
<comment type="caution">
    <text evidence="1">The sequence shown here is derived from an EMBL/GenBank/DDBJ whole genome shotgun (WGS) entry which is preliminary data.</text>
</comment>
<dbReference type="OrthoDB" id="8746011at2"/>
<accession>A0A370KTG6</accession>